<dbReference type="SUPFAM" id="SSF49373">
    <property type="entry name" value="Invasin/intimin cell-adhesion fragments"/>
    <property type="match status" value="1"/>
</dbReference>
<proteinExistence type="inferred from homology"/>
<dbReference type="Gene3D" id="2.60.120.560">
    <property type="entry name" value="Exo-inulinase, domain 1"/>
    <property type="match status" value="1"/>
</dbReference>
<dbReference type="GO" id="GO:0042545">
    <property type="term" value="P:cell wall modification"/>
    <property type="evidence" value="ECO:0007669"/>
    <property type="project" value="InterPro"/>
</dbReference>
<dbReference type="InterPro" id="IPR011050">
    <property type="entry name" value="Pectin_lyase_fold/virulence"/>
</dbReference>
<keyword evidence="4" id="KW-0964">Secreted</keyword>
<keyword evidence="2" id="KW-0063">Aspartyl esterase</keyword>
<sequence length="2045" mass="219049">MKLTNVAAIIGGILLIAGCGEKSSTNVKLPPDPALTGVFVDSPVAGLGYQSDSVADGQTNENGEFFYFRGEQLTFHIGELTFPAAPASSVMSPLDMFTTDNAFHQSVVNTLRLLQSLDTDGDPDNGISLSSSAASVATATLDEGQTLADFFNQSDADFAADVEVWLGAAGGASSTLVDKATAISHFVNYLENERGTLFPNTFDVTKFTGDIYAPYLSGKTVIQRTFSFTPDDENNVSGTYSSVSDEKSHNGNYHFAFGRKVLVLASETETQYLISRSYNTVNDVYSLCTVTAQPSSSLVSYVETCLAADDPMNAVFTFTEAQAAAESERLEEAANSIQAALEENFDTDTDTFFSSSYKRLSDAPDAGALYYVTGGSPMVDASTGQMTLEGDRFTIGNAAENPAAVTSASDTVGQGIYNLSEGFTISFDVVSHSSAGTLSLYVDNNTTGQDNSVHGGASKFASIALADGDLAGSRFSYTYAPGDDVSGGDPTASDAKILDSSVTNSFFQLRTDSSGVITIDNLKIETIAGAVAPPEPPIAPEPEEPEEPVIIPTTPLPVNYSFANLSEDIFSTNFSAIENAAGEAVPMLTITGGGVTQLATGIQLDGGRFTLGNTEPDVQSSGEDTSVNGALDLSRPYRVIFDVISAQGDEGDNNFQIYVDNNTSGSANSYLGGNSRFYNEPVSSLVAGTTVSIEGQVASQNSYLQFRSESGSVVVIDNIRIEYIDALVLLEETFETDSDAFFTAGYKATDGSGSTSFYSVTGGGSGLTISNGALTLDSARFTLGNTAPDVETSGEENVTTGILDLSREYVISMDIVAVEDTEGNNNFIVYVDNNTSSGSKSIHGDDSKFYSVAITSLTAGQRLTIPGFTATSSSFLQFRTESGGKVTIDNLVISYLDDAPDTTLFECKSEPDLYFCEDFAESSLDNLELIADSAASAGSQGTFDILNDNGNNVLRYTAGGEGGEIFLLKESALAGVPDTGDYFVEARIRPRQNSTTRNKQLFLLGRYESAGNWYGGGLNVQNANTSTQVEVAISKEGSISRPVQLKSPIELGAQDDTDGVWYRVRFDMVGDELTVYLNGENMGTTTDSRFTAKGLIGLFTNNRSFELDDIKVGDPTVKPVQLSLDYTSATWETTTSEDPLYMYVTAVKNDGITEDSFSVASSDSRVVSVAQNGPQVVLTASAAGTATITFTSGSDPTLYKTLTVSVGEGFTMPAGSYGDLFPLTSPFAGKQNAYVDTTLRLTFDTAPTLGEVGEIRIYKLSDDTLVDVISVGTDLDAIGYDGQDRLRHVTYRPVQIDGNALVVKPHNHVLEYNESYYVAIGESVVSDTTLNGTAFSGLGKDANWTFHTREAMPEGTSLLVDDDGEADFRTVQGALNYVMQHVAADTASTITIRDGSYEELLFLRGQNNITIQGESRDNTIVYYDNFESFNGGSGKSSASGTTASEGGRSVFLIEGADNLTLHNFTLKNSHIRSNAYSNQAETLYFNNDEGRLSAINMNFVSEQDTLLLKGYSWFYESLIAGNVDFIWGYVNTALFEDSEIRTIGDSKDGDPNEDTAGGYILQARVPDVSYKGFVFLNNSFTNGPGPIGNGVLNDSTYIARSGGSDSYFDNITLINNRFDTHIAAIGWAGEGVRDQPASNPATPSASAGWREYGSMDMQGNLLDLSSRESVYLLSDAEVTSLTSREAIFAHYNNNQGWLPTMPAAPDIQASIPTSSSGFAQYNYTLTGGEGGSVVTVDNGASLQSALDTAKAANTPVTIYVDGTITDANTGGTGAPIEIRDMNDVSIIGVANRGELDGIGILIKRANNVIVRNLKIHHVLTEGKDAIAIEGDTDGSTTSHIWIDHNELYSTLSVDKDYYDGLLDSKRGAKNITISYNYLHDHWKGSLHGHTEEDTDSANTDRMITFHHNRFENIESRLPLFRYGVGHLYNNYYNHITSTAINARQGAELRIDNNVFENTQNPIVSFYSDVIGYWNTSGNLFGEGVTWTTPEGSDVVAGPDATPTSSYEVPYDYTRDDTARVKAIVINNAGVGKIIQDPDTIPDKAN</sequence>
<dbReference type="RefSeq" id="WP_097349252.1">
    <property type="nucleotide sequence ID" value="NZ_CP052766.1"/>
</dbReference>
<dbReference type="InterPro" id="IPR045032">
    <property type="entry name" value="PEL"/>
</dbReference>
<keyword evidence="1" id="KW-0378">Hydrolase</keyword>
<evidence type="ECO:0000256" key="4">
    <source>
        <dbReference type="RuleBase" id="RU361173"/>
    </source>
</evidence>
<dbReference type="GO" id="GO:0005576">
    <property type="term" value="C:extracellular region"/>
    <property type="evidence" value="ECO:0007669"/>
    <property type="project" value="UniProtKB-SubCell"/>
</dbReference>
<dbReference type="SUPFAM" id="SSF51126">
    <property type="entry name" value="Pectin lyase-like"/>
    <property type="match status" value="2"/>
</dbReference>
<dbReference type="GO" id="GO:0030599">
    <property type="term" value="F:pectinesterase activity"/>
    <property type="evidence" value="ECO:0007669"/>
    <property type="project" value="InterPro"/>
</dbReference>
<organism evidence="6 7">
    <name type="scientific">Alteromonas pelagimontana</name>
    <dbReference type="NCBI Taxonomy" id="1858656"/>
    <lineage>
        <taxon>Bacteria</taxon>
        <taxon>Pseudomonadati</taxon>
        <taxon>Pseudomonadota</taxon>
        <taxon>Gammaproteobacteria</taxon>
        <taxon>Alteromonadales</taxon>
        <taxon>Alteromonadaceae</taxon>
        <taxon>Alteromonas/Salinimonas group</taxon>
        <taxon>Alteromonas</taxon>
    </lineage>
</organism>
<reference evidence="6 7" key="2">
    <citation type="submission" date="2020-04" db="EMBL/GenBank/DDBJ databases">
        <title>Complete genome sequence of Alteromonas pelagimontana 5.12T.</title>
        <authorList>
            <person name="Sinha R.K."/>
            <person name="Krishnan K.P."/>
            <person name="Kurian J.P."/>
        </authorList>
    </citation>
    <scope>NUCLEOTIDE SEQUENCE [LARGE SCALE GENOMIC DNA]</scope>
    <source>
        <strain evidence="6 7">5.12</strain>
    </source>
</reference>
<dbReference type="GO" id="GO:0000272">
    <property type="term" value="P:polysaccharide catabolic process"/>
    <property type="evidence" value="ECO:0007669"/>
    <property type="project" value="UniProtKB-KW"/>
</dbReference>
<dbReference type="Proteomes" id="UP000219285">
    <property type="component" value="Chromosome"/>
</dbReference>
<dbReference type="SMART" id="SM00656">
    <property type="entry name" value="Amb_all"/>
    <property type="match status" value="1"/>
</dbReference>
<dbReference type="InterPro" id="IPR002022">
    <property type="entry name" value="Pec_lyase"/>
</dbReference>
<evidence type="ECO:0000259" key="5">
    <source>
        <dbReference type="SMART" id="SM00656"/>
    </source>
</evidence>
<dbReference type="InterPro" id="IPR008964">
    <property type="entry name" value="Invasin/intimin_cell_adhesion"/>
</dbReference>
<evidence type="ECO:0000313" key="7">
    <source>
        <dbReference type="Proteomes" id="UP000219285"/>
    </source>
</evidence>
<gene>
    <name evidence="6" type="ORF">CA267_008220</name>
</gene>
<comment type="similarity">
    <text evidence="4">Belongs to the polysaccharide lyase 1 family.</text>
</comment>
<reference evidence="7" key="1">
    <citation type="submission" date="2014-12" db="EMBL/GenBank/DDBJ databases">
        <title>Complete genome sequence of a multi-drug resistant Klebsiella pneumoniae.</title>
        <authorList>
            <person name="Hua X."/>
            <person name="Chen Q."/>
            <person name="Li X."/>
            <person name="Feng Y."/>
            <person name="Ruan Z."/>
            <person name="Yu Y."/>
        </authorList>
    </citation>
    <scope>NUCLEOTIDE SEQUENCE [LARGE SCALE GENOMIC DNA]</scope>
    <source>
        <strain evidence="7">5.12</strain>
    </source>
</reference>
<dbReference type="Pfam" id="PF01095">
    <property type="entry name" value="Pectinesterase"/>
    <property type="match status" value="1"/>
</dbReference>
<evidence type="ECO:0000256" key="1">
    <source>
        <dbReference type="ARBA" id="ARBA00022801"/>
    </source>
</evidence>
<keyword evidence="7" id="KW-1185">Reference proteome</keyword>
<dbReference type="InterPro" id="IPR000070">
    <property type="entry name" value="Pectinesterase_cat"/>
</dbReference>
<evidence type="ECO:0000313" key="6">
    <source>
        <dbReference type="EMBL" id="QJR80763.1"/>
    </source>
</evidence>
<dbReference type="Pfam" id="PF00544">
    <property type="entry name" value="Pectate_lyase_4"/>
    <property type="match status" value="1"/>
</dbReference>
<dbReference type="Gene3D" id="2.160.20.10">
    <property type="entry name" value="Single-stranded right-handed beta-helix, Pectin lyase-like"/>
    <property type="match status" value="2"/>
</dbReference>
<dbReference type="GO" id="GO:0030570">
    <property type="term" value="F:pectate lyase activity"/>
    <property type="evidence" value="ECO:0007669"/>
    <property type="project" value="InterPro"/>
</dbReference>
<dbReference type="Gene3D" id="2.60.40.1080">
    <property type="match status" value="1"/>
</dbReference>
<keyword evidence="4" id="KW-0119">Carbohydrate metabolism</keyword>
<accession>A0A6M4MC94</accession>
<dbReference type="PROSITE" id="PS51257">
    <property type="entry name" value="PROKAR_LIPOPROTEIN"/>
    <property type="match status" value="1"/>
</dbReference>
<name>A0A6M4MC94_9ALTE</name>
<keyword evidence="4" id="KW-0624">Polysaccharide degradation</keyword>
<dbReference type="OrthoDB" id="5592990at2"/>
<evidence type="ECO:0000256" key="2">
    <source>
        <dbReference type="ARBA" id="ARBA00023085"/>
    </source>
</evidence>
<dbReference type="PANTHER" id="PTHR31683:SF18">
    <property type="entry name" value="PECTATE LYASE 21-RELATED"/>
    <property type="match status" value="1"/>
</dbReference>
<keyword evidence="3 4" id="KW-0456">Lyase</keyword>
<dbReference type="InterPro" id="IPR012334">
    <property type="entry name" value="Pectin_lyas_fold"/>
</dbReference>
<dbReference type="KEGG" id="apel:CA267_008220"/>
<feature type="domain" description="Pectate lyase" evidence="5">
    <location>
        <begin position="1729"/>
        <end position="1961"/>
    </location>
</feature>
<dbReference type="EMBL" id="CP052766">
    <property type="protein sequence ID" value="QJR80763.1"/>
    <property type="molecule type" value="Genomic_DNA"/>
</dbReference>
<protein>
    <submittedName>
        <fullName evidence="6">Pectin methylesterase</fullName>
    </submittedName>
</protein>
<evidence type="ECO:0000256" key="3">
    <source>
        <dbReference type="ARBA" id="ARBA00023239"/>
    </source>
</evidence>
<comment type="subcellular location">
    <subcellularLocation>
        <location evidence="4">Secreted</location>
    </subcellularLocation>
</comment>
<dbReference type="PANTHER" id="PTHR31683">
    <property type="entry name" value="PECTATE LYASE 18-RELATED"/>
    <property type="match status" value="1"/>
</dbReference>